<dbReference type="PANTHER" id="PTHR10851:SF0">
    <property type="entry name" value="PYRIDOXINE-5'-PHOSPHATE OXIDASE"/>
    <property type="match status" value="1"/>
</dbReference>
<feature type="domain" description="Pyridoxamine 5'-phosphate oxidase N-terminal" evidence="5">
    <location>
        <begin position="47"/>
        <end position="159"/>
    </location>
</feature>
<evidence type="ECO:0000256" key="3">
    <source>
        <dbReference type="ARBA" id="ARBA00022643"/>
    </source>
</evidence>
<comment type="cofactor">
    <cofactor evidence="1">
        <name>FMN</name>
        <dbReference type="ChEBI" id="CHEBI:58210"/>
    </cofactor>
</comment>
<keyword evidence="2" id="KW-0285">Flavoprotein</keyword>
<organism evidence="6 7">
    <name type="scientific">Gordonia hankookensis</name>
    <dbReference type="NCBI Taxonomy" id="589403"/>
    <lineage>
        <taxon>Bacteria</taxon>
        <taxon>Bacillati</taxon>
        <taxon>Actinomycetota</taxon>
        <taxon>Actinomycetes</taxon>
        <taxon>Mycobacteriales</taxon>
        <taxon>Gordoniaceae</taxon>
        <taxon>Gordonia</taxon>
    </lineage>
</organism>
<protein>
    <submittedName>
        <fullName evidence="6">Pyridoxamine 5'-phosphate oxidase family protein</fullName>
    </submittedName>
</protein>
<dbReference type="Proteomes" id="UP000602395">
    <property type="component" value="Unassembled WGS sequence"/>
</dbReference>
<dbReference type="InterPro" id="IPR000659">
    <property type="entry name" value="Pyridox_Oxase"/>
</dbReference>
<dbReference type="PANTHER" id="PTHR10851">
    <property type="entry name" value="PYRIDOXINE-5-PHOSPHATE OXIDASE"/>
    <property type="match status" value="1"/>
</dbReference>
<dbReference type="Pfam" id="PF01243">
    <property type="entry name" value="PNPOx_N"/>
    <property type="match status" value="1"/>
</dbReference>
<keyword evidence="4" id="KW-0560">Oxidoreductase</keyword>
<keyword evidence="7" id="KW-1185">Reference proteome</keyword>
<dbReference type="PIRSF" id="PIRSF000190">
    <property type="entry name" value="Pyd_amn-ph_oxd"/>
    <property type="match status" value="1"/>
</dbReference>
<proteinExistence type="predicted"/>
<gene>
    <name evidence="6" type="ORF">IDF66_02795</name>
</gene>
<sequence>MTIDTRLLLRDLPSLSGDAPPLDLDSLPGDPVDLFLEWLDVARSSGVPEPHAMTLSTVDPCGVPDARVLVLKEIDVRGWAFASTRSSVKGEQLASSPHAALTFWWQPLVRSVRVRGRVVEGSHEESLADLRARSTAAQNRVDPDDWVLWRVVPDRVEFWQGSQDRRHSRIVFVRTGGAWRMDS</sequence>
<comment type="caution">
    <text evidence="6">The sequence shown here is derived from an EMBL/GenBank/DDBJ whole genome shotgun (WGS) entry which is preliminary data.</text>
</comment>
<evidence type="ECO:0000256" key="2">
    <source>
        <dbReference type="ARBA" id="ARBA00022630"/>
    </source>
</evidence>
<dbReference type="EMBL" id="JACWMS010000001">
    <property type="protein sequence ID" value="MBD1318500.1"/>
    <property type="molecule type" value="Genomic_DNA"/>
</dbReference>
<dbReference type="RefSeq" id="WP_190265640.1">
    <property type="nucleotide sequence ID" value="NZ_BAABAD010000003.1"/>
</dbReference>
<evidence type="ECO:0000256" key="4">
    <source>
        <dbReference type="ARBA" id="ARBA00023002"/>
    </source>
</evidence>
<dbReference type="SUPFAM" id="SSF50475">
    <property type="entry name" value="FMN-binding split barrel"/>
    <property type="match status" value="1"/>
</dbReference>
<evidence type="ECO:0000256" key="1">
    <source>
        <dbReference type="ARBA" id="ARBA00001917"/>
    </source>
</evidence>
<evidence type="ECO:0000259" key="5">
    <source>
        <dbReference type="Pfam" id="PF01243"/>
    </source>
</evidence>
<dbReference type="InterPro" id="IPR012349">
    <property type="entry name" value="Split_barrel_FMN-bd"/>
</dbReference>
<dbReference type="InterPro" id="IPR011576">
    <property type="entry name" value="Pyridox_Oxase_N"/>
</dbReference>
<keyword evidence="3" id="KW-0288">FMN</keyword>
<name>A0ABR7W6Q5_9ACTN</name>
<reference evidence="6 7" key="1">
    <citation type="submission" date="2020-09" db="EMBL/GenBank/DDBJ databases">
        <title>Novel species in genus Gordonia.</title>
        <authorList>
            <person name="Zhang G."/>
        </authorList>
    </citation>
    <scope>NUCLEOTIDE SEQUENCE [LARGE SCALE GENOMIC DNA]</scope>
    <source>
        <strain evidence="6 7">ON-33</strain>
    </source>
</reference>
<accession>A0ABR7W6Q5</accession>
<evidence type="ECO:0000313" key="7">
    <source>
        <dbReference type="Proteomes" id="UP000602395"/>
    </source>
</evidence>
<dbReference type="Gene3D" id="2.30.110.10">
    <property type="entry name" value="Electron Transport, Fmn-binding Protein, Chain A"/>
    <property type="match status" value="2"/>
</dbReference>
<evidence type="ECO:0000313" key="6">
    <source>
        <dbReference type="EMBL" id="MBD1318500.1"/>
    </source>
</evidence>